<reference evidence="1 2" key="1">
    <citation type="journal article" date="2019" name="Sci. Rep.">
        <title>Orb-weaving spider Araneus ventricosus genome elucidates the spidroin gene catalogue.</title>
        <authorList>
            <person name="Kono N."/>
            <person name="Nakamura H."/>
            <person name="Ohtoshi R."/>
            <person name="Moran D.A.P."/>
            <person name="Shinohara A."/>
            <person name="Yoshida Y."/>
            <person name="Fujiwara M."/>
            <person name="Mori M."/>
            <person name="Tomita M."/>
            <person name="Arakawa K."/>
        </authorList>
    </citation>
    <scope>NUCLEOTIDE SEQUENCE [LARGE SCALE GENOMIC DNA]</scope>
</reference>
<gene>
    <name evidence="1" type="ORF">AVEN_197466_1</name>
</gene>
<dbReference type="AlphaFoldDB" id="A0A4Y2CHY7"/>
<dbReference type="Proteomes" id="UP000499080">
    <property type="component" value="Unassembled WGS sequence"/>
</dbReference>
<protein>
    <submittedName>
        <fullName evidence="1">Uncharacterized protein</fullName>
    </submittedName>
</protein>
<keyword evidence="2" id="KW-1185">Reference proteome</keyword>
<accession>A0A4Y2CHY7</accession>
<sequence>MAFDFCSDSSEVWFIKKSILPRCTYRRLWCRAYSLSPLSIVVQLMHPRRDPRTDGQSFFLLLFHRQKLWDFEHEVVMEKKTGVHSRSDVLSVIFNLSSYYTSVNTNVKVSLLN</sequence>
<proteinExistence type="predicted"/>
<name>A0A4Y2CHY7_ARAVE</name>
<organism evidence="1 2">
    <name type="scientific">Araneus ventricosus</name>
    <name type="common">Orbweaver spider</name>
    <name type="synonym">Epeira ventricosa</name>
    <dbReference type="NCBI Taxonomy" id="182803"/>
    <lineage>
        <taxon>Eukaryota</taxon>
        <taxon>Metazoa</taxon>
        <taxon>Ecdysozoa</taxon>
        <taxon>Arthropoda</taxon>
        <taxon>Chelicerata</taxon>
        <taxon>Arachnida</taxon>
        <taxon>Araneae</taxon>
        <taxon>Araneomorphae</taxon>
        <taxon>Entelegynae</taxon>
        <taxon>Araneoidea</taxon>
        <taxon>Araneidae</taxon>
        <taxon>Araneus</taxon>
    </lineage>
</organism>
<evidence type="ECO:0000313" key="2">
    <source>
        <dbReference type="Proteomes" id="UP000499080"/>
    </source>
</evidence>
<comment type="caution">
    <text evidence="1">The sequence shown here is derived from an EMBL/GenBank/DDBJ whole genome shotgun (WGS) entry which is preliminary data.</text>
</comment>
<dbReference type="EMBL" id="BGPR01086597">
    <property type="protein sequence ID" value="GBM04032.1"/>
    <property type="molecule type" value="Genomic_DNA"/>
</dbReference>
<evidence type="ECO:0000313" key="1">
    <source>
        <dbReference type="EMBL" id="GBM04032.1"/>
    </source>
</evidence>